<dbReference type="AlphaFoldDB" id="A0A1B5L3I5"/>
<reference evidence="2" key="1">
    <citation type="journal article" date="2016" name="Genome Announc.">
        <title>Genome sequence of Ustilaginoidea virens IPU010, a rice pathogenic fungus causing false smut.</title>
        <authorList>
            <person name="Kumagai T."/>
            <person name="Ishii T."/>
            <person name="Terai G."/>
            <person name="Umemura M."/>
            <person name="Machida M."/>
            <person name="Asai K."/>
        </authorList>
    </citation>
    <scope>NUCLEOTIDE SEQUENCE [LARGE SCALE GENOMIC DNA]</scope>
    <source>
        <strain evidence="2">IPU010</strain>
    </source>
</reference>
<name>A0A1B5L3I5_USTVR</name>
<gene>
    <name evidence="1" type="ORF">UVI_02043010</name>
</gene>
<organism evidence="1 2">
    <name type="scientific">Ustilaginoidea virens</name>
    <name type="common">Rice false smut fungus</name>
    <name type="synonym">Villosiclava virens</name>
    <dbReference type="NCBI Taxonomy" id="1159556"/>
    <lineage>
        <taxon>Eukaryota</taxon>
        <taxon>Fungi</taxon>
        <taxon>Dikarya</taxon>
        <taxon>Ascomycota</taxon>
        <taxon>Pezizomycotina</taxon>
        <taxon>Sordariomycetes</taxon>
        <taxon>Hypocreomycetidae</taxon>
        <taxon>Hypocreales</taxon>
        <taxon>Clavicipitaceae</taxon>
        <taxon>Ustilaginoidea</taxon>
    </lineage>
</organism>
<dbReference type="EMBL" id="BBTG02000025">
    <property type="protein sequence ID" value="GAO18056.1"/>
    <property type="molecule type" value="Genomic_DNA"/>
</dbReference>
<evidence type="ECO:0000313" key="1">
    <source>
        <dbReference type="EMBL" id="GAO18056.1"/>
    </source>
</evidence>
<protein>
    <submittedName>
        <fullName evidence="1">Uncharacterized protein</fullName>
    </submittedName>
</protein>
<comment type="caution">
    <text evidence="1">The sequence shown here is derived from an EMBL/GenBank/DDBJ whole genome shotgun (WGS) entry which is preliminary data.</text>
</comment>
<proteinExistence type="predicted"/>
<accession>A0A1B5L3I5</accession>
<dbReference type="Proteomes" id="UP000054053">
    <property type="component" value="Unassembled WGS sequence"/>
</dbReference>
<evidence type="ECO:0000313" key="2">
    <source>
        <dbReference type="Proteomes" id="UP000054053"/>
    </source>
</evidence>
<sequence length="88" mass="10030">MFAWVFPCTAQHNILDLTLYEKFRKRGGFSPWGFANTPCVARKAEEFHGQGKLIIAGAVFQAFPRQNKAPAFWKSRETKDTGNDTSYE</sequence>